<dbReference type="EMBL" id="CP030840">
    <property type="protein sequence ID" value="AXC12339.1"/>
    <property type="molecule type" value="Genomic_DNA"/>
</dbReference>
<evidence type="ECO:0000313" key="6">
    <source>
        <dbReference type="Proteomes" id="UP000253606"/>
    </source>
</evidence>
<dbReference type="InterPro" id="IPR013149">
    <property type="entry name" value="ADH-like_C"/>
</dbReference>
<dbReference type="InterPro" id="IPR013154">
    <property type="entry name" value="ADH-like_N"/>
</dbReference>
<dbReference type="Pfam" id="PF08240">
    <property type="entry name" value="ADH_N"/>
    <property type="match status" value="1"/>
</dbReference>
<name>A0A2Z5FZX8_9BACT</name>
<dbReference type="PANTHER" id="PTHR48106">
    <property type="entry name" value="QUINONE OXIDOREDUCTASE PIG3-RELATED"/>
    <property type="match status" value="1"/>
</dbReference>
<evidence type="ECO:0000313" key="5">
    <source>
        <dbReference type="EMBL" id="AXC12339.1"/>
    </source>
</evidence>
<organism evidence="5 6">
    <name type="scientific">Acidisarcina polymorpha</name>
    <dbReference type="NCBI Taxonomy" id="2211140"/>
    <lineage>
        <taxon>Bacteria</taxon>
        <taxon>Pseudomonadati</taxon>
        <taxon>Acidobacteriota</taxon>
        <taxon>Terriglobia</taxon>
        <taxon>Terriglobales</taxon>
        <taxon>Acidobacteriaceae</taxon>
        <taxon>Acidisarcina</taxon>
    </lineage>
</organism>
<evidence type="ECO:0000256" key="1">
    <source>
        <dbReference type="ARBA" id="ARBA00022857"/>
    </source>
</evidence>
<sequence>MPRIVRLYEFGGPEKLQLEDAPSQQPGKDEVKLRVQATGLNRAEAMYMRGSYYGDKPSLPSRIGFEAAGKVEAVGPGVDPVLIGRQVSTMGGFSQGQYGVLGEEAIVPVSAIAEYPGSFSPEQGASIWIAYLTAWGALIHDAGVTSGDFVVIPAASSSVGLAAIQIAKDAGAVAIATTRTAEKQQEVLALGADHVIATEEEDLPARVREITGGLGSRVIFDPVGGPYVESLPRQRPTAQPSFSMAGSRDNPRCTPSRRVSKGLSLRGYTMTEVRGKQAVLDHAQSYIRERLQDGRFVPKIAKTFPLEQSADAYRFLESSSQVGKVVITV</sequence>
<evidence type="ECO:0000256" key="3">
    <source>
        <dbReference type="SAM" id="MobiDB-lite"/>
    </source>
</evidence>
<dbReference type="AlphaFoldDB" id="A0A2Z5FZX8"/>
<dbReference type="PANTHER" id="PTHR48106:SF5">
    <property type="entry name" value="ZINC-CONTAINING ALCOHOL DEHYDROGENASE"/>
    <property type="match status" value="1"/>
</dbReference>
<dbReference type="Pfam" id="PF00107">
    <property type="entry name" value="ADH_zinc_N"/>
    <property type="match status" value="1"/>
</dbReference>
<protein>
    <submittedName>
        <fullName evidence="5">Quinone oxidoreductase</fullName>
    </submittedName>
</protein>
<dbReference type="SUPFAM" id="SSF50129">
    <property type="entry name" value="GroES-like"/>
    <property type="match status" value="1"/>
</dbReference>
<dbReference type="Proteomes" id="UP000253606">
    <property type="component" value="Chromosome"/>
</dbReference>
<feature type="region of interest" description="Disordered" evidence="3">
    <location>
        <begin position="231"/>
        <end position="256"/>
    </location>
</feature>
<keyword evidence="1" id="KW-0521">NADP</keyword>
<dbReference type="GO" id="GO:0070402">
    <property type="term" value="F:NADPH binding"/>
    <property type="evidence" value="ECO:0007669"/>
    <property type="project" value="TreeGrafter"/>
</dbReference>
<keyword evidence="6" id="KW-1185">Reference proteome</keyword>
<dbReference type="SUPFAM" id="SSF51735">
    <property type="entry name" value="NAD(P)-binding Rossmann-fold domains"/>
    <property type="match status" value="1"/>
</dbReference>
<dbReference type="InterPro" id="IPR036291">
    <property type="entry name" value="NAD(P)-bd_dom_sf"/>
</dbReference>
<dbReference type="RefSeq" id="WP_236657465.1">
    <property type="nucleotide sequence ID" value="NZ_CP030840.1"/>
</dbReference>
<dbReference type="KEGG" id="abas:ACPOL_3040"/>
<dbReference type="CDD" id="cd08268">
    <property type="entry name" value="MDR2"/>
    <property type="match status" value="1"/>
</dbReference>
<dbReference type="SMART" id="SM00829">
    <property type="entry name" value="PKS_ER"/>
    <property type="match status" value="1"/>
</dbReference>
<feature type="domain" description="Enoyl reductase (ER)" evidence="4">
    <location>
        <begin position="11"/>
        <end position="327"/>
    </location>
</feature>
<accession>A0A2Z5FZX8</accession>
<evidence type="ECO:0000256" key="2">
    <source>
        <dbReference type="ARBA" id="ARBA00023002"/>
    </source>
</evidence>
<dbReference type="InterPro" id="IPR011032">
    <property type="entry name" value="GroES-like_sf"/>
</dbReference>
<gene>
    <name evidence="5" type="ORF">ACPOL_3040</name>
</gene>
<dbReference type="GO" id="GO:0016651">
    <property type="term" value="F:oxidoreductase activity, acting on NAD(P)H"/>
    <property type="evidence" value="ECO:0007669"/>
    <property type="project" value="TreeGrafter"/>
</dbReference>
<keyword evidence="2" id="KW-0560">Oxidoreductase</keyword>
<reference evidence="5 6" key="1">
    <citation type="journal article" date="2018" name="Front. Microbiol.">
        <title>Hydrolytic Capabilities as a Key to Environmental Success: Chitinolytic and Cellulolytic Acidobacteria From Acidic Sub-arctic Soils and Boreal Peatlands.</title>
        <authorList>
            <person name="Belova S.E."/>
            <person name="Ravin N.V."/>
            <person name="Pankratov T.A."/>
            <person name="Rakitin A.L."/>
            <person name="Ivanova A.A."/>
            <person name="Beletsky A.V."/>
            <person name="Mardanov A.V."/>
            <person name="Sinninghe Damste J.S."/>
            <person name="Dedysh S.N."/>
        </authorList>
    </citation>
    <scope>NUCLEOTIDE SEQUENCE [LARGE SCALE GENOMIC DNA]</scope>
    <source>
        <strain evidence="5 6">SBC82</strain>
    </source>
</reference>
<dbReference type="InterPro" id="IPR020843">
    <property type="entry name" value="ER"/>
</dbReference>
<dbReference type="Gene3D" id="3.40.50.720">
    <property type="entry name" value="NAD(P)-binding Rossmann-like Domain"/>
    <property type="match status" value="1"/>
</dbReference>
<dbReference type="Gene3D" id="3.90.180.10">
    <property type="entry name" value="Medium-chain alcohol dehydrogenases, catalytic domain"/>
    <property type="match status" value="1"/>
</dbReference>
<proteinExistence type="predicted"/>
<evidence type="ECO:0000259" key="4">
    <source>
        <dbReference type="SMART" id="SM00829"/>
    </source>
</evidence>